<evidence type="ECO:0000313" key="2">
    <source>
        <dbReference type="EMBL" id="RHB31268.1"/>
    </source>
</evidence>
<dbReference type="Gene3D" id="2.30.260.10">
    <property type="entry name" value="putative xylanase like domain"/>
    <property type="match status" value="1"/>
</dbReference>
<dbReference type="InterPro" id="IPR038765">
    <property type="entry name" value="Papain-like_cys_pep_sf"/>
</dbReference>
<feature type="chain" id="PRO_5019336418" evidence="1">
    <location>
        <begin position="21"/>
        <end position="259"/>
    </location>
</feature>
<keyword evidence="1" id="KW-0732">Signal</keyword>
<dbReference type="Pfam" id="PF07313">
    <property type="entry name" value="AmiA-like"/>
    <property type="match status" value="1"/>
</dbReference>
<accession>A0A413VCH8</accession>
<dbReference type="InterPro" id="IPR010846">
    <property type="entry name" value="AmiA-like"/>
</dbReference>
<name>A0A413VCH8_9BACE</name>
<organism evidence="2 3">
    <name type="scientific">Bacteroides nordii</name>
    <dbReference type="NCBI Taxonomy" id="291645"/>
    <lineage>
        <taxon>Bacteria</taxon>
        <taxon>Pseudomonadati</taxon>
        <taxon>Bacteroidota</taxon>
        <taxon>Bacteroidia</taxon>
        <taxon>Bacteroidales</taxon>
        <taxon>Bacteroidaceae</taxon>
        <taxon>Bacteroides</taxon>
    </lineage>
</organism>
<feature type="signal peptide" evidence="1">
    <location>
        <begin position="1"/>
        <end position="20"/>
    </location>
</feature>
<dbReference type="Gene3D" id="1.10.3670.10">
    <property type="entry name" value="Putative xylanase like domain"/>
    <property type="match status" value="1"/>
</dbReference>
<evidence type="ECO:0000256" key="1">
    <source>
        <dbReference type="SAM" id="SignalP"/>
    </source>
</evidence>
<dbReference type="SUPFAM" id="SSF54001">
    <property type="entry name" value="Cysteine proteinases"/>
    <property type="match status" value="1"/>
</dbReference>
<dbReference type="Proteomes" id="UP000284379">
    <property type="component" value="Unassembled WGS sequence"/>
</dbReference>
<protein>
    <submittedName>
        <fullName evidence="2">DUF1460 domain-containing protein</fullName>
    </submittedName>
</protein>
<dbReference type="AlphaFoldDB" id="A0A413VCH8"/>
<evidence type="ECO:0000313" key="3">
    <source>
        <dbReference type="Proteomes" id="UP000284379"/>
    </source>
</evidence>
<comment type="caution">
    <text evidence="2">The sequence shown here is derived from an EMBL/GenBank/DDBJ whole genome shotgun (WGS) entry which is preliminary data.</text>
</comment>
<reference evidence="2 3" key="1">
    <citation type="submission" date="2018-08" db="EMBL/GenBank/DDBJ databases">
        <title>A genome reference for cultivated species of the human gut microbiota.</title>
        <authorList>
            <person name="Zou Y."/>
            <person name="Xue W."/>
            <person name="Luo G."/>
        </authorList>
    </citation>
    <scope>NUCLEOTIDE SEQUENCE [LARGE SCALE GENOMIC DNA]</scope>
    <source>
        <strain evidence="2 3">AM40-30BH</strain>
    </source>
</reference>
<dbReference type="EMBL" id="QSGO01000023">
    <property type="protein sequence ID" value="RHB31268.1"/>
    <property type="molecule type" value="Genomic_DNA"/>
</dbReference>
<proteinExistence type="predicted"/>
<dbReference type="RefSeq" id="WP_122202161.1">
    <property type="nucleotide sequence ID" value="NZ_CABJFV010000023.1"/>
</dbReference>
<gene>
    <name evidence="2" type="ORF">DW888_18130</name>
</gene>
<sequence length="259" mass="28743">MKTISSFLLAACLSGGPVAAQQETNLMLTNAQTFIDTPYTAHTLEMDDEEDLIINCDEVDCTTLVEYVLAMSLCPTQGKDMREGDFAENLQRIRYRDGKIDGYTSRLHYIADWINNGVREGIIEDVTAANSPYTQKLSLSYMSTHPQQYKQLANSPANVSKMAGYEKALTGQEVHWLPKDALPVTGLPWIKNGDIIAITTNTPGLDVTHMGIAIYIKGNLCMLHASSSKGKVLVEKLALSRLLDRNNSWTGIRVIRMKK</sequence>